<evidence type="ECO:0000313" key="2">
    <source>
        <dbReference type="Proteomes" id="UP000316313"/>
    </source>
</evidence>
<organism evidence="1 2">
    <name type="scientific">Swingsia samuiensis</name>
    <dbReference type="NCBI Taxonomy" id="1293412"/>
    <lineage>
        <taxon>Bacteria</taxon>
        <taxon>Pseudomonadati</taxon>
        <taxon>Pseudomonadota</taxon>
        <taxon>Alphaproteobacteria</taxon>
        <taxon>Acetobacterales</taxon>
        <taxon>Acetobacteraceae</taxon>
        <taxon>Swingsia</taxon>
    </lineage>
</organism>
<accession>A0A4Y6UJI3</accession>
<dbReference type="KEGG" id="ssam:E3D00_02395"/>
<name>A0A4Y6UJI3_9PROT</name>
<protein>
    <submittedName>
        <fullName evidence="1">Uncharacterized protein</fullName>
    </submittedName>
</protein>
<keyword evidence="2" id="KW-1185">Reference proteome</keyword>
<sequence>MTAFSRLWKRAPIWRACLIGAIATTGMAAFFPTEGLKKALPWLPGSSHSLSFQTAPNPNNDNQTEVLEPDPTIFVHDHISIAGRIVPLPEGNWHPILSARLPPNEALSSQALVRTENGSVSGIIIVTATQEPISADNINYLDAACHDNRNYITLFAPQTDQSEECSFLATALMVDHPISPDPFIKTTFNRLNTLGFPVPSFFITATWGHATLQQGSPNAQFETVQMFMPPLDKTSHQLLAPLSNWANNSLHSYPEASLFMTHAKKWLPLWAHLLQDGFNGHLSTQDLKNSSAGQDPAAPQ</sequence>
<reference evidence="1 2" key="1">
    <citation type="submission" date="2019-03" db="EMBL/GenBank/DDBJ databases">
        <title>The complete genome sequence of Swingsia samuiensis NBRC107927(T).</title>
        <authorList>
            <person name="Chua K.-O."/>
            <person name="Chan K.-G."/>
            <person name="See-Too W.-S."/>
        </authorList>
    </citation>
    <scope>NUCLEOTIDE SEQUENCE [LARGE SCALE GENOMIC DNA]</scope>
    <source>
        <strain evidence="1 2">AH83</strain>
    </source>
</reference>
<gene>
    <name evidence="1" type="ORF">E3D00_02395</name>
</gene>
<evidence type="ECO:0000313" key="1">
    <source>
        <dbReference type="EMBL" id="QDH16551.1"/>
    </source>
</evidence>
<proteinExistence type="predicted"/>
<dbReference type="Proteomes" id="UP000316313">
    <property type="component" value="Chromosome"/>
</dbReference>
<dbReference type="AlphaFoldDB" id="A0A4Y6UJI3"/>
<dbReference type="RefSeq" id="WP_141459615.1">
    <property type="nucleotide sequence ID" value="NZ_CP038141.1"/>
</dbReference>
<dbReference type="EMBL" id="CP038141">
    <property type="protein sequence ID" value="QDH16551.1"/>
    <property type="molecule type" value="Genomic_DNA"/>
</dbReference>
<dbReference type="OrthoDB" id="7261578at2"/>